<evidence type="ECO:0000256" key="4">
    <source>
        <dbReference type="PROSITE-ProRule" id="PRU00335"/>
    </source>
</evidence>
<dbReference type="Gene3D" id="1.10.357.10">
    <property type="entry name" value="Tetracycline Repressor, domain 2"/>
    <property type="match status" value="1"/>
</dbReference>
<feature type="domain" description="HTH tetR-type" evidence="5">
    <location>
        <begin position="11"/>
        <end position="71"/>
    </location>
</feature>
<dbReference type="InterPro" id="IPR050109">
    <property type="entry name" value="HTH-type_TetR-like_transc_reg"/>
</dbReference>
<dbReference type="RefSeq" id="WP_184754647.1">
    <property type="nucleotide sequence ID" value="NZ_BAABEK010000048.1"/>
</dbReference>
<comment type="caution">
    <text evidence="6">The sequence shown here is derived from an EMBL/GenBank/DDBJ whole genome shotgun (WGS) entry which is preliminary data.</text>
</comment>
<feature type="DNA-binding region" description="H-T-H motif" evidence="4">
    <location>
        <begin position="34"/>
        <end position="53"/>
    </location>
</feature>
<gene>
    <name evidence="6" type="ORF">FHR32_002785</name>
</gene>
<dbReference type="PANTHER" id="PTHR30055">
    <property type="entry name" value="HTH-TYPE TRANSCRIPTIONAL REGULATOR RUTR"/>
    <property type="match status" value="1"/>
</dbReference>
<sequence length="224" mass="24293">MPEARSSYHHGDLRDALVQAGLAMSRDRGAEAIVLREATRRVGVTARAAYRHFADRDALVHAVAQAALTQMAHAIEQRQIEQRQREARDGLAMLRGVGEGYIQFALDEPGWFDVAFFAMSDMVNPTSTDSGGDARRSPYQQFQDALTCLVGAGLLNPDRAGDAAITCWSGVHGFATLNSRGPLRQLPRERVDAQAERLVADLVDAVTRGHGPAALETLCGARSK</sequence>
<dbReference type="PANTHER" id="PTHR30055:SF220">
    <property type="entry name" value="TETR-FAMILY REGULATORY PROTEIN"/>
    <property type="match status" value="1"/>
</dbReference>
<dbReference type="Pfam" id="PF13305">
    <property type="entry name" value="TetR_C_33"/>
    <property type="match status" value="1"/>
</dbReference>
<evidence type="ECO:0000256" key="2">
    <source>
        <dbReference type="ARBA" id="ARBA00023125"/>
    </source>
</evidence>
<dbReference type="InterPro" id="IPR025996">
    <property type="entry name" value="MT1864/Rv1816-like_C"/>
</dbReference>
<evidence type="ECO:0000313" key="7">
    <source>
        <dbReference type="Proteomes" id="UP000534286"/>
    </source>
</evidence>
<evidence type="ECO:0000313" key="6">
    <source>
        <dbReference type="EMBL" id="MBB4938480.1"/>
    </source>
</evidence>
<dbReference type="InterPro" id="IPR001647">
    <property type="entry name" value="HTH_TetR"/>
</dbReference>
<dbReference type="EMBL" id="JACHJU010000001">
    <property type="protein sequence ID" value="MBB4938480.1"/>
    <property type="molecule type" value="Genomic_DNA"/>
</dbReference>
<dbReference type="InterPro" id="IPR036271">
    <property type="entry name" value="Tet_transcr_reg_TetR-rel_C_sf"/>
</dbReference>
<keyword evidence="1" id="KW-0805">Transcription regulation</keyword>
<dbReference type="SUPFAM" id="SSF48498">
    <property type="entry name" value="Tetracyclin repressor-like, C-terminal domain"/>
    <property type="match status" value="1"/>
</dbReference>
<name>A0A7W7RUM3_9ACTN</name>
<dbReference type="InterPro" id="IPR009057">
    <property type="entry name" value="Homeodomain-like_sf"/>
</dbReference>
<evidence type="ECO:0000259" key="5">
    <source>
        <dbReference type="PROSITE" id="PS50977"/>
    </source>
</evidence>
<keyword evidence="7" id="KW-1185">Reference proteome</keyword>
<keyword evidence="3" id="KW-0804">Transcription</keyword>
<keyword evidence="2 4" id="KW-0238">DNA-binding</keyword>
<dbReference type="GO" id="GO:0003700">
    <property type="term" value="F:DNA-binding transcription factor activity"/>
    <property type="evidence" value="ECO:0007669"/>
    <property type="project" value="TreeGrafter"/>
</dbReference>
<dbReference type="SUPFAM" id="SSF46689">
    <property type="entry name" value="Homeodomain-like"/>
    <property type="match status" value="1"/>
</dbReference>
<dbReference type="GO" id="GO:0000976">
    <property type="term" value="F:transcription cis-regulatory region binding"/>
    <property type="evidence" value="ECO:0007669"/>
    <property type="project" value="TreeGrafter"/>
</dbReference>
<dbReference type="Pfam" id="PF00440">
    <property type="entry name" value="TetR_N"/>
    <property type="match status" value="1"/>
</dbReference>
<dbReference type="AlphaFoldDB" id="A0A7W7RUM3"/>
<evidence type="ECO:0000256" key="1">
    <source>
        <dbReference type="ARBA" id="ARBA00023015"/>
    </source>
</evidence>
<proteinExistence type="predicted"/>
<protein>
    <submittedName>
        <fullName evidence="6">AcrR family transcriptional regulator</fullName>
    </submittedName>
</protein>
<accession>A0A7W7RUM3</accession>
<reference evidence="6 7" key="1">
    <citation type="submission" date="2020-08" db="EMBL/GenBank/DDBJ databases">
        <title>Sequencing the genomes of 1000 actinobacteria strains.</title>
        <authorList>
            <person name="Klenk H.-P."/>
        </authorList>
    </citation>
    <scope>NUCLEOTIDE SEQUENCE [LARGE SCALE GENOMIC DNA]</scope>
    <source>
        <strain evidence="6 7">DSM 43023</strain>
    </source>
</reference>
<organism evidence="6 7">
    <name type="scientific">Streptosporangium album</name>
    <dbReference type="NCBI Taxonomy" id="47479"/>
    <lineage>
        <taxon>Bacteria</taxon>
        <taxon>Bacillati</taxon>
        <taxon>Actinomycetota</taxon>
        <taxon>Actinomycetes</taxon>
        <taxon>Streptosporangiales</taxon>
        <taxon>Streptosporangiaceae</taxon>
        <taxon>Streptosporangium</taxon>
    </lineage>
</organism>
<dbReference type="Proteomes" id="UP000534286">
    <property type="component" value="Unassembled WGS sequence"/>
</dbReference>
<evidence type="ECO:0000256" key="3">
    <source>
        <dbReference type="ARBA" id="ARBA00023163"/>
    </source>
</evidence>
<dbReference type="PROSITE" id="PS50977">
    <property type="entry name" value="HTH_TETR_2"/>
    <property type="match status" value="1"/>
</dbReference>